<evidence type="ECO:0000313" key="2">
    <source>
        <dbReference type="EMBL" id="KYQ53288.1"/>
    </source>
</evidence>
<dbReference type="EMBL" id="KQ982638">
    <property type="protein sequence ID" value="KYQ53288.1"/>
    <property type="molecule type" value="Genomic_DNA"/>
</dbReference>
<keyword evidence="3" id="KW-1185">Reference proteome</keyword>
<gene>
    <name evidence="2" type="ORF">ALC60_07576</name>
</gene>
<evidence type="ECO:0000256" key="1">
    <source>
        <dbReference type="SAM" id="MobiDB-lite"/>
    </source>
</evidence>
<dbReference type="Proteomes" id="UP000075809">
    <property type="component" value="Unassembled WGS sequence"/>
</dbReference>
<name>A0A151WZH7_9HYME</name>
<dbReference type="STRING" id="64791.A0A151WZH7"/>
<accession>A0A151WZH7</accession>
<feature type="region of interest" description="Disordered" evidence="1">
    <location>
        <begin position="421"/>
        <end position="447"/>
    </location>
</feature>
<proteinExistence type="predicted"/>
<protein>
    <submittedName>
        <fullName evidence="2">Zonadhesin</fullName>
    </submittedName>
</protein>
<organism evidence="2 3">
    <name type="scientific">Mycetomoellerius zeteki</name>
    <dbReference type="NCBI Taxonomy" id="64791"/>
    <lineage>
        <taxon>Eukaryota</taxon>
        <taxon>Metazoa</taxon>
        <taxon>Ecdysozoa</taxon>
        <taxon>Arthropoda</taxon>
        <taxon>Hexapoda</taxon>
        <taxon>Insecta</taxon>
        <taxon>Pterygota</taxon>
        <taxon>Neoptera</taxon>
        <taxon>Endopterygota</taxon>
        <taxon>Hymenoptera</taxon>
        <taxon>Apocrita</taxon>
        <taxon>Aculeata</taxon>
        <taxon>Formicoidea</taxon>
        <taxon>Formicidae</taxon>
        <taxon>Myrmicinae</taxon>
        <taxon>Mycetomoellerius</taxon>
    </lineage>
</organism>
<dbReference type="AlphaFoldDB" id="A0A151WZH7"/>
<reference evidence="2 3" key="1">
    <citation type="submission" date="2015-09" db="EMBL/GenBank/DDBJ databases">
        <title>Trachymyrmex zeteki WGS genome.</title>
        <authorList>
            <person name="Nygaard S."/>
            <person name="Hu H."/>
            <person name="Boomsma J."/>
            <person name="Zhang G."/>
        </authorList>
    </citation>
    <scope>NUCLEOTIDE SEQUENCE [LARGE SCALE GENOMIC DNA]</scope>
    <source>
        <strain evidence="2">Tzet28-1</strain>
        <tissue evidence="2">Whole body</tissue>
    </source>
</reference>
<evidence type="ECO:0000313" key="3">
    <source>
        <dbReference type="Proteomes" id="UP000075809"/>
    </source>
</evidence>
<sequence>MSRDSIKNRCPVTCPKVREQLRIAIKELPNVTDGIFPRKKNDVEPRLPSDIISRAIRDEPNRVIETVHVPINDVRSEELKDIEAKPVAFPEFPVVKEPTVISTEKIVNDTEEKIDLEKEKLIKEIIPEEPITSIEKINDLDEKKIDLIEEELVQKPTIIPEKLVTPIKKGIDRDEEKIDLVEGKELVQVPIIVPEKPVIPIKKEIDRDEEKIDLVEEKLIEEPAIIPEKPVVPIKKIINRDEEKIDFVEKIVEKEIVSPTEEIVDRDGKKIDLITEEKIDQEAVIVQKETVSSIERIADSNDEKINFVEEKDLIMKRIAEELIKEVPIEKPEIIKNKIEQAPAPIIELEPSQELEEHFVPEEPMVYDEEEEGKTDYEQYIDEELQEFLPAVIAREIPEEPRAVRTEISRNAATLYEKIDHERPVRPSREREAVTAMPEERPVREEVSVKRAPENSKIAERIVSRKPAVVEDACEETCPLVKEQKGKQFAYFQKKKKTQFVPIAERIMRKLKIRQRIVDHYYLTKGFSYFEDVCTCSLACMVYTLSRDPFVKSIFASLALFAVGLKLCSELDAWEMPNRIS</sequence>